<organism evidence="2 3">
    <name type="scientific">Streptomyces finlayi</name>
    <dbReference type="NCBI Taxonomy" id="67296"/>
    <lineage>
        <taxon>Bacteria</taxon>
        <taxon>Bacillati</taxon>
        <taxon>Actinomycetota</taxon>
        <taxon>Actinomycetes</taxon>
        <taxon>Kitasatosporales</taxon>
        <taxon>Streptomycetaceae</taxon>
        <taxon>Streptomyces</taxon>
    </lineage>
</organism>
<evidence type="ECO:0000313" key="2">
    <source>
        <dbReference type="EMBL" id="GHC81509.1"/>
    </source>
</evidence>
<dbReference type="InterPro" id="IPR006059">
    <property type="entry name" value="SBP"/>
</dbReference>
<dbReference type="Gene3D" id="3.40.190.10">
    <property type="entry name" value="Periplasmic binding protein-like II"/>
    <property type="match status" value="1"/>
</dbReference>
<comment type="caution">
    <text evidence="2">The sequence shown here is derived from an EMBL/GenBank/DDBJ whole genome shotgun (WGS) entry which is preliminary data.</text>
</comment>
<evidence type="ECO:0000313" key="3">
    <source>
        <dbReference type="Proteomes" id="UP000638353"/>
    </source>
</evidence>
<feature type="signal peptide" evidence="1">
    <location>
        <begin position="1"/>
        <end position="29"/>
    </location>
</feature>
<protein>
    <submittedName>
        <fullName evidence="2">Solute-binding protein</fullName>
    </submittedName>
</protein>
<gene>
    <name evidence="2" type="ORF">GCM10010334_08850</name>
</gene>
<keyword evidence="1" id="KW-0732">Signal</keyword>
<dbReference type="PANTHER" id="PTHR43649">
    <property type="entry name" value="ARABINOSE-BINDING PROTEIN-RELATED"/>
    <property type="match status" value="1"/>
</dbReference>
<proteinExistence type="predicted"/>
<feature type="chain" id="PRO_5036757693" evidence="1">
    <location>
        <begin position="30"/>
        <end position="425"/>
    </location>
</feature>
<dbReference type="PANTHER" id="PTHR43649:SF30">
    <property type="entry name" value="ABC TRANSPORTER SUBSTRATE-BINDING PROTEIN"/>
    <property type="match status" value="1"/>
</dbReference>
<dbReference type="Proteomes" id="UP000638353">
    <property type="component" value="Unassembled WGS sequence"/>
</dbReference>
<evidence type="ECO:0000256" key="1">
    <source>
        <dbReference type="SAM" id="SignalP"/>
    </source>
</evidence>
<dbReference type="SUPFAM" id="SSF53850">
    <property type="entry name" value="Periplasmic binding protein-like II"/>
    <property type="match status" value="1"/>
</dbReference>
<dbReference type="InterPro" id="IPR050490">
    <property type="entry name" value="Bact_solute-bd_prot1"/>
</dbReference>
<dbReference type="AlphaFoldDB" id="A0A918WTL6"/>
<dbReference type="EMBL" id="BMVC01000002">
    <property type="protein sequence ID" value="GHC81509.1"/>
    <property type="molecule type" value="Genomic_DNA"/>
</dbReference>
<reference evidence="2" key="2">
    <citation type="submission" date="2020-09" db="EMBL/GenBank/DDBJ databases">
        <authorList>
            <person name="Sun Q."/>
            <person name="Ohkuma M."/>
        </authorList>
    </citation>
    <scope>NUCLEOTIDE SEQUENCE</scope>
    <source>
        <strain evidence="2">JCM 4637</strain>
    </source>
</reference>
<dbReference type="RefSeq" id="WP_229897478.1">
    <property type="nucleotide sequence ID" value="NZ_BMVC01000002.1"/>
</dbReference>
<name>A0A918WTL6_9ACTN</name>
<sequence length="425" mass="45873">MQRRYLGLTAAVAALATAISVSGCGSVGAAGGDVTLKLVAADYNLDGGDGTKKYWEGLSKKFEAKNPGIKVDVTIYSWDDVDRKVAEMVKANEAPDLAQIGAYADYAADGKLYSANDMLSIPTQANFLDSLSQDGRVDRIQYGLPFIGSTRQLFYNKTLFQKAGITDAPETWEQLAADAKKLKKADVPTPFALPLGPEEAQAETLNWMLAGGSGYVDEIGTYTINSADNIKAFRFLKEQLVEPGLTGPVAPGKLNRKAAFEAFAKGQVGMLNGHPSLMQQAQKNGVKYEMAPMPTPKGNARPSMGVADWMMGFKQNGHRKEMGKFLDFVYSDENVLAFADEFDLLPVTLTASEKMARDNKHQKLHKFLEALPNSESYPVSKTSWATVSGNIKQQIGKAVEPSNTPGGILGVLSREAAALDNAAQR</sequence>
<dbReference type="PROSITE" id="PS51257">
    <property type="entry name" value="PROKAR_LIPOPROTEIN"/>
    <property type="match status" value="1"/>
</dbReference>
<accession>A0A918WTL6</accession>
<dbReference type="Pfam" id="PF01547">
    <property type="entry name" value="SBP_bac_1"/>
    <property type="match status" value="1"/>
</dbReference>
<reference evidence="2" key="1">
    <citation type="journal article" date="2014" name="Int. J. Syst. Evol. Microbiol.">
        <title>Complete genome sequence of Corynebacterium casei LMG S-19264T (=DSM 44701T), isolated from a smear-ripened cheese.</title>
        <authorList>
            <consortium name="US DOE Joint Genome Institute (JGI-PGF)"/>
            <person name="Walter F."/>
            <person name="Albersmeier A."/>
            <person name="Kalinowski J."/>
            <person name="Ruckert C."/>
        </authorList>
    </citation>
    <scope>NUCLEOTIDE SEQUENCE</scope>
    <source>
        <strain evidence="2">JCM 4637</strain>
    </source>
</reference>